<dbReference type="InterPro" id="IPR041330">
    <property type="entry name" value="KN17_SH3"/>
</dbReference>
<gene>
    <name evidence="7" type="ORF">AFUS01_LOCUS18436</name>
</gene>
<organism evidence="7 8">
    <name type="scientific">Allacma fusca</name>
    <dbReference type="NCBI Taxonomy" id="39272"/>
    <lineage>
        <taxon>Eukaryota</taxon>
        <taxon>Metazoa</taxon>
        <taxon>Ecdysozoa</taxon>
        <taxon>Arthropoda</taxon>
        <taxon>Hexapoda</taxon>
        <taxon>Collembola</taxon>
        <taxon>Symphypleona</taxon>
        <taxon>Sminthuridae</taxon>
        <taxon>Allacma</taxon>
    </lineage>
</organism>
<evidence type="ECO:0000256" key="4">
    <source>
        <dbReference type="ARBA" id="ARBA00022833"/>
    </source>
</evidence>
<comment type="similarity">
    <text evidence="1">Belongs to the KIN17 family.</text>
</comment>
<evidence type="ECO:0000256" key="2">
    <source>
        <dbReference type="ARBA" id="ARBA00022723"/>
    </source>
</evidence>
<dbReference type="GO" id="GO:0005634">
    <property type="term" value="C:nucleus"/>
    <property type="evidence" value="ECO:0007669"/>
    <property type="project" value="TreeGrafter"/>
</dbReference>
<dbReference type="FunFam" id="1.10.10.2030:FF:000001">
    <property type="entry name" value="DNA/RNA-binding protein KIN17, putative"/>
    <property type="match status" value="1"/>
</dbReference>
<dbReference type="OrthoDB" id="10266249at2759"/>
<dbReference type="Proteomes" id="UP000708208">
    <property type="component" value="Unassembled WGS sequence"/>
</dbReference>
<evidence type="ECO:0000259" key="6">
    <source>
        <dbReference type="SMART" id="SM01253"/>
    </source>
</evidence>
<dbReference type="InterPro" id="IPR041995">
    <property type="entry name" value="KOW_KIN17"/>
</dbReference>
<feature type="domain" description="DNA/RNA-binding protein Kin17 WH-like" evidence="6">
    <location>
        <begin position="52"/>
        <end position="178"/>
    </location>
</feature>
<dbReference type="PANTHER" id="PTHR12805:SF0">
    <property type="entry name" value="DNA_RNA-BINDING PROTEIN KIN17"/>
    <property type="match status" value="1"/>
</dbReference>
<dbReference type="InterPro" id="IPR037321">
    <property type="entry name" value="KIN17-like"/>
</dbReference>
<keyword evidence="4" id="KW-0862">Zinc</keyword>
<dbReference type="InterPro" id="IPR056767">
    <property type="entry name" value="C2H2-Znf_KIN17"/>
</dbReference>
<evidence type="ECO:0000256" key="3">
    <source>
        <dbReference type="ARBA" id="ARBA00022771"/>
    </source>
</evidence>
<dbReference type="EMBL" id="CAJVCH010183490">
    <property type="protein sequence ID" value="CAG7729743.1"/>
    <property type="molecule type" value="Genomic_DNA"/>
</dbReference>
<dbReference type="Pfam" id="PF18131">
    <property type="entry name" value="KN17_SH3"/>
    <property type="match status" value="1"/>
</dbReference>
<keyword evidence="5" id="KW-0175">Coiled coil</keyword>
<evidence type="ECO:0000313" key="8">
    <source>
        <dbReference type="Proteomes" id="UP000708208"/>
    </source>
</evidence>
<name>A0A8J2JYE0_9HEXA</name>
<evidence type="ECO:0000313" key="7">
    <source>
        <dbReference type="EMBL" id="CAG7729743.1"/>
    </source>
</evidence>
<evidence type="ECO:0000256" key="5">
    <source>
        <dbReference type="SAM" id="Coils"/>
    </source>
</evidence>
<dbReference type="Pfam" id="PF25092">
    <property type="entry name" value="SH3_KIN17_C"/>
    <property type="match status" value="1"/>
</dbReference>
<dbReference type="Pfam" id="PF25095">
    <property type="entry name" value="C2H2-zf_KIN17"/>
    <property type="match status" value="1"/>
</dbReference>
<proteinExistence type="inferred from homology"/>
<comment type="caution">
    <text evidence="7">The sequence shown here is derived from an EMBL/GenBank/DDBJ whole genome shotgun (WGS) entry which is preliminary data.</text>
</comment>
<keyword evidence="8" id="KW-1185">Reference proteome</keyword>
<dbReference type="SMART" id="SM01253">
    <property type="entry name" value="Kin17_mid"/>
    <property type="match status" value="1"/>
</dbReference>
<dbReference type="CDD" id="cd13155">
    <property type="entry name" value="KOW_KIN17"/>
    <property type="match status" value="1"/>
</dbReference>
<dbReference type="GO" id="GO:0006974">
    <property type="term" value="P:DNA damage response"/>
    <property type="evidence" value="ECO:0007669"/>
    <property type="project" value="TreeGrafter"/>
</dbReference>
<keyword evidence="2" id="KW-0479">Metal-binding</keyword>
<dbReference type="InterPro" id="IPR019447">
    <property type="entry name" value="DNA/RNA-bd_Kin17_WH-like_dom"/>
</dbReference>
<evidence type="ECO:0000256" key="1">
    <source>
        <dbReference type="ARBA" id="ARBA00008517"/>
    </source>
</evidence>
<protein>
    <recommendedName>
        <fullName evidence="6">DNA/RNA-binding protein Kin17 WH-like domain-containing protein</fullName>
    </recommendedName>
</protein>
<dbReference type="GO" id="GO:0006260">
    <property type="term" value="P:DNA replication"/>
    <property type="evidence" value="ECO:0007669"/>
    <property type="project" value="TreeGrafter"/>
</dbReference>
<reference evidence="7" key="1">
    <citation type="submission" date="2021-06" db="EMBL/GenBank/DDBJ databases">
        <authorList>
            <person name="Hodson N. C."/>
            <person name="Mongue J. A."/>
            <person name="Jaron S. K."/>
        </authorList>
    </citation>
    <scope>NUCLEOTIDE SEQUENCE</scope>
</reference>
<dbReference type="GO" id="GO:0003690">
    <property type="term" value="F:double-stranded DNA binding"/>
    <property type="evidence" value="ECO:0007669"/>
    <property type="project" value="TreeGrafter"/>
</dbReference>
<keyword evidence="3" id="KW-0863">Zinc-finger</keyword>
<sequence>MPKAEKGTPKDLANRMKAKGLQKLRWYCQMCQKQCRDENGFKCHTTSESHQRQLLIFAENPNKYLDEFSKEFSDGYVELLRRRFGTKRIYANQVYQEYISDRNHLHMNATRWLSLTEYVKWLGRQGICTVDETEKGWYITWIDRDPETIARQVADMKKQKMDKDDEERKREFILKQIERGKGSKEESSETQYTELVRPSEDDKVVGKFDIKQISKVQPIASSSSVFKDSKKGRDDDNYSLYSFKSSKSEKRKLSALEEIMQDEERRKKKREQKELAQDLNWIMEGLVVKVVTKELGDRYYKQKGVVLQVLDKHVAVIKLLDSGSKLKLDEAHLETVIPAIGRKSKILKGRYKGCTGILRNLKEDQFCVDVEICEGSWDGKVVRDLPYEDICKIYIDS</sequence>
<dbReference type="FunFam" id="2.30.30.30:FF:000021">
    <property type="entry name" value="DNA/RNA-binding protein KIN17, putative"/>
    <property type="match status" value="1"/>
</dbReference>
<dbReference type="PANTHER" id="PTHR12805">
    <property type="entry name" value="KIN17 KIN, ANTIGENIC DETERMINANT OF RECA PROTEIN HOMOLOG"/>
    <property type="match status" value="1"/>
</dbReference>
<dbReference type="AlphaFoldDB" id="A0A8J2JYE0"/>
<dbReference type="GO" id="GO:0008270">
    <property type="term" value="F:zinc ion binding"/>
    <property type="evidence" value="ECO:0007669"/>
    <property type="project" value="UniProtKB-KW"/>
</dbReference>
<accession>A0A8J2JYE0</accession>
<dbReference type="Pfam" id="PF10357">
    <property type="entry name" value="WH_KIN17"/>
    <property type="match status" value="1"/>
</dbReference>
<feature type="coiled-coil region" evidence="5">
    <location>
        <begin position="246"/>
        <end position="279"/>
    </location>
</feature>